<dbReference type="EMBL" id="KN832971">
    <property type="protein sequence ID" value="KIM91457.1"/>
    <property type="molecule type" value="Genomic_DNA"/>
</dbReference>
<dbReference type="HOGENOM" id="CLU_056788_1_8_1"/>
<organism evidence="1 2">
    <name type="scientific">Piloderma croceum (strain F 1598)</name>
    <dbReference type="NCBI Taxonomy" id="765440"/>
    <lineage>
        <taxon>Eukaryota</taxon>
        <taxon>Fungi</taxon>
        <taxon>Dikarya</taxon>
        <taxon>Basidiomycota</taxon>
        <taxon>Agaricomycotina</taxon>
        <taxon>Agaricomycetes</taxon>
        <taxon>Agaricomycetidae</taxon>
        <taxon>Atheliales</taxon>
        <taxon>Atheliaceae</taxon>
        <taxon>Piloderma</taxon>
    </lineage>
</organism>
<dbReference type="SUPFAM" id="SSF46689">
    <property type="entry name" value="Homeodomain-like"/>
    <property type="match status" value="1"/>
</dbReference>
<feature type="non-terminal residue" evidence="1">
    <location>
        <position position="1"/>
    </location>
</feature>
<gene>
    <name evidence="1" type="ORF">PILCRDRAFT_51240</name>
</gene>
<dbReference type="AlphaFoldDB" id="A0A0C3CNZ3"/>
<dbReference type="InParanoid" id="A0A0C3CNZ3"/>
<reference evidence="1 2" key="1">
    <citation type="submission" date="2014-04" db="EMBL/GenBank/DDBJ databases">
        <authorList>
            <consortium name="DOE Joint Genome Institute"/>
            <person name="Kuo A."/>
            <person name="Tarkka M."/>
            <person name="Buscot F."/>
            <person name="Kohler A."/>
            <person name="Nagy L.G."/>
            <person name="Floudas D."/>
            <person name="Copeland A."/>
            <person name="Barry K.W."/>
            <person name="Cichocki N."/>
            <person name="Veneault-Fourrey C."/>
            <person name="LaButti K."/>
            <person name="Lindquist E.A."/>
            <person name="Lipzen A."/>
            <person name="Lundell T."/>
            <person name="Morin E."/>
            <person name="Murat C."/>
            <person name="Sun H."/>
            <person name="Tunlid A."/>
            <person name="Henrissat B."/>
            <person name="Grigoriev I.V."/>
            <person name="Hibbett D.S."/>
            <person name="Martin F."/>
            <person name="Nordberg H.P."/>
            <person name="Cantor M.N."/>
            <person name="Hua S.X."/>
        </authorList>
    </citation>
    <scope>NUCLEOTIDE SEQUENCE [LARGE SCALE GENOMIC DNA]</scope>
    <source>
        <strain evidence="1 2">F 1598</strain>
    </source>
</reference>
<evidence type="ECO:0000313" key="2">
    <source>
        <dbReference type="Proteomes" id="UP000054166"/>
    </source>
</evidence>
<reference evidence="2" key="2">
    <citation type="submission" date="2015-01" db="EMBL/GenBank/DDBJ databases">
        <title>Evolutionary Origins and Diversification of the Mycorrhizal Mutualists.</title>
        <authorList>
            <consortium name="DOE Joint Genome Institute"/>
            <consortium name="Mycorrhizal Genomics Consortium"/>
            <person name="Kohler A."/>
            <person name="Kuo A."/>
            <person name="Nagy L.G."/>
            <person name="Floudas D."/>
            <person name="Copeland A."/>
            <person name="Barry K.W."/>
            <person name="Cichocki N."/>
            <person name="Veneault-Fourrey C."/>
            <person name="LaButti K."/>
            <person name="Lindquist E.A."/>
            <person name="Lipzen A."/>
            <person name="Lundell T."/>
            <person name="Morin E."/>
            <person name="Murat C."/>
            <person name="Riley R."/>
            <person name="Ohm R."/>
            <person name="Sun H."/>
            <person name="Tunlid A."/>
            <person name="Henrissat B."/>
            <person name="Grigoriev I.V."/>
            <person name="Hibbett D.S."/>
            <person name="Martin F."/>
        </authorList>
    </citation>
    <scope>NUCLEOTIDE SEQUENCE [LARGE SCALE GENOMIC DNA]</scope>
    <source>
        <strain evidence="2">F 1598</strain>
    </source>
</reference>
<dbReference type="InterPro" id="IPR009057">
    <property type="entry name" value="Homeodomain-like_sf"/>
</dbReference>
<proteinExistence type="predicted"/>
<feature type="non-terminal residue" evidence="1">
    <location>
        <position position="131"/>
    </location>
</feature>
<sequence>QDTCSFFCSLCVKHHTMVNQCISTDIKECALRLWDSGWELDDICWALMVSHSSIYCWRVIFEEYGSAKRPPSPLFGPTHILIHALITACHTLYELDSDLYLDEVVTWLVLTHDIVISAATLSQNLTKAGLT</sequence>
<keyword evidence="2" id="KW-1185">Reference proteome</keyword>
<name>A0A0C3CNZ3_PILCF</name>
<dbReference type="Proteomes" id="UP000054166">
    <property type="component" value="Unassembled WGS sequence"/>
</dbReference>
<evidence type="ECO:0000313" key="1">
    <source>
        <dbReference type="EMBL" id="KIM91457.1"/>
    </source>
</evidence>
<protein>
    <submittedName>
        <fullName evidence="1">Uncharacterized protein</fullName>
    </submittedName>
</protein>
<dbReference type="OrthoDB" id="3255572at2759"/>
<accession>A0A0C3CNZ3</accession>